<proteinExistence type="predicted"/>
<dbReference type="SUPFAM" id="SSF53067">
    <property type="entry name" value="Actin-like ATPase domain"/>
    <property type="match status" value="1"/>
</dbReference>
<dbReference type="Proteomes" id="UP001431449">
    <property type="component" value="Unassembled WGS sequence"/>
</dbReference>
<dbReference type="EMBL" id="JALNMH010000010">
    <property type="protein sequence ID" value="MCK7594579.1"/>
    <property type="molecule type" value="Genomic_DNA"/>
</dbReference>
<evidence type="ECO:0000313" key="2">
    <source>
        <dbReference type="Proteomes" id="UP001431449"/>
    </source>
</evidence>
<keyword evidence="2" id="KW-1185">Reference proteome</keyword>
<dbReference type="InterPro" id="IPR007813">
    <property type="entry name" value="PilN"/>
</dbReference>
<protein>
    <submittedName>
        <fullName evidence="1">Fimbrial assembly protein</fullName>
    </submittedName>
</protein>
<dbReference type="InterPro" id="IPR043129">
    <property type="entry name" value="ATPase_NBD"/>
</dbReference>
<gene>
    <name evidence="1" type="ORF">M0G41_12975</name>
</gene>
<organism evidence="1 2">
    <name type="scientific">Pseudomarimonas salicorniae</name>
    <dbReference type="NCBI Taxonomy" id="2933270"/>
    <lineage>
        <taxon>Bacteria</taxon>
        <taxon>Pseudomonadati</taxon>
        <taxon>Pseudomonadota</taxon>
        <taxon>Gammaproteobacteria</taxon>
        <taxon>Lysobacterales</taxon>
        <taxon>Lysobacteraceae</taxon>
        <taxon>Pseudomarimonas</taxon>
    </lineage>
</organism>
<name>A0ABT0GJ39_9GAMM</name>
<accession>A0ABT0GJ39</accession>
<sequence length="376" mass="40946">MTTLPFADALTPMLGRLRARYQQSRLPGFLDWWFGELRGLLPQRWQAYLRVQQTQLLLRRIGDVLHLEAAEGGSTETLGQIHAESPPGELQLSEQVGAEAARAPRILLLPADAVLVRRLSFPAAAAGNVRSLVGFEIDRQTPFRADQVEYDCRLLPAEKGARQVSVELAVVTRERLASELAGLGELAQRLDAVDVAREGGRAGFNLLPPAQRRPHDHRPMLINLALVAFSASLLLLAMGQLVENRREAVAQVEAEVEARRVEARRTAQLRKTLEEAATAANFLAEHKAQRPTTISLLRDLTDILPDDTFLERLTITGADLSLTVQSGSAAKLIGLFQTSGQFADPTLLGAVQPDSRTGKDRATLTVKAIDGGEGGS</sequence>
<dbReference type="InterPro" id="IPR052534">
    <property type="entry name" value="Extracell_DNA_Util/SecSys_Comp"/>
</dbReference>
<reference evidence="1" key="1">
    <citation type="submission" date="2022-04" db="EMBL/GenBank/DDBJ databases">
        <title>Lysobacter sp. CAU 1642 isolated from sea sand.</title>
        <authorList>
            <person name="Kim W."/>
        </authorList>
    </citation>
    <scope>NUCLEOTIDE SEQUENCE</scope>
    <source>
        <strain evidence="1">CAU 1642</strain>
    </source>
</reference>
<dbReference type="PANTHER" id="PTHR40278:SF1">
    <property type="entry name" value="DNA UTILIZATION PROTEIN HOFN"/>
    <property type="match status" value="1"/>
</dbReference>
<dbReference type="RefSeq" id="WP_248210079.1">
    <property type="nucleotide sequence ID" value="NZ_JALNMH010000010.1"/>
</dbReference>
<evidence type="ECO:0000313" key="1">
    <source>
        <dbReference type="EMBL" id="MCK7594579.1"/>
    </source>
</evidence>
<dbReference type="PANTHER" id="PTHR40278">
    <property type="entry name" value="DNA UTILIZATION PROTEIN HOFN"/>
    <property type="match status" value="1"/>
</dbReference>
<dbReference type="Gene3D" id="3.30.420.380">
    <property type="match status" value="1"/>
</dbReference>
<dbReference type="Pfam" id="PF05137">
    <property type="entry name" value="PilN"/>
    <property type="match status" value="1"/>
</dbReference>
<comment type="caution">
    <text evidence="1">The sequence shown here is derived from an EMBL/GenBank/DDBJ whole genome shotgun (WGS) entry which is preliminary data.</text>
</comment>